<evidence type="ECO:0000313" key="6">
    <source>
        <dbReference type="Proteomes" id="UP000237347"/>
    </source>
</evidence>
<dbReference type="Pfam" id="PF12854">
    <property type="entry name" value="PPR_1"/>
    <property type="match status" value="1"/>
</dbReference>
<dbReference type="Proteomes" id="UP000237347">
    <property type="component" value="Unassembled WGS sequence"/>
</dbReference>
<evidence type="ECO:0000256" key="2">
    <source>
        <dbReference type="PROSITE-ProRule" id="PRU00708"/>
    </source>
</evidence>
<accession>A0AAW0KZR4</accession>
<dbReference type="PANTHER" id="PTHR47937">
    <property type="entry name" value="PLASTID TRANSCRIPTIONALLY ACTIVE CHROMOSOME 2-LIKE PROTEIN"/>
    <property type="match status" value="1"/>
</dbReference>
<keyword evidence="6" id="KW-1185">Reference proteome</keyword>
<evidence type="ECO:0000313" key="5">
    <source>
        <dbReference type="EMBL" id="KAK7845000.1"/>
    </source>
</evidence>
<organism evidence="5 6">
    <name type="scientific">Quercus suber</name>
    <name type="common">Cork oak</name>
    <dbReference type="NCBI Taxonomy" id="58331"/>
    <lineage>
        <taxon>Eukaryota</taxon>
        <taxon>Viridiplantae</taxon>
        <taxon>Streptophyta</taxon>
        <taxon>Embryophyta</taxon>
        <taxon>Tracheophyta</taxon>
        <taxon>Spermatophyta</taxon>
        <taxon>Magnoliopsida</taxon>
        <taxon>eudicotyledons</taxon>
        <taxon>Gunneridae</taxon>
        <taxon>Pentapetalae</taxon>
        <taxon>rosids</taxon>
        <taxon>fabids</taxon>
        <taxon>Fagales</taxon>
        <taxon>Fagaceae</taxon>
        <taxon>Quercus</taxon>
    </lineage>
</organism>
<dbReference type="PANTHER" id="PTHR47937:SF5">
    <property type="entry name" value="PENTATRICOPEPTIDE REPEAT-CONTAINING PROTEIN"/>
    <property type="match status" value="1"/>
</dbReference>
<dbReference type="Pfam" id="PF13041">
    <property type="entry name" value="PPR_2"/>
    <property type="match status" value="1"/>
</dbReference>
<dbReference type="InterPro" id="IPR011990">
    <property type="entry name" value="TPR-like_helical_dom_sf"/>
</dbReference>
<proteinExistence type="predicted"/>
<comment type="caution">
    <text evidence="5">The sequence shown here is derived from an EMBL/GenBank/DDBJ whole genome shotgun (WGS) entry which is preliminary data.</text>
</comment>
<feature type="non-terminal residue" evidence="5">
    <location>
        <position position="1"/>
    </location>
</feature>
<dbReference type="Pfam" id="PF01535">
    <property type="entry name" value="PPR"/>
    <property type="match status" value="3"/>
</dbReference>
<feature type="region of interest" description="Disordered" evidence="4">
    <location>
        <begin position="424"/>
        <end position="453"/>
    </location>
</feature>
<dbReference type="AlphaFoldDB" id="A0AAW0KZR4"/>
<reference evidence="5 6" key="1">
    <citation type="journal article" date="2018" name="Sci. Data">
        <title>The draft genome sequence of cork oak.</title>
        <authorList>
            <person name="Ramos A.M."/>
            <person name="Usie A."/>
            <person name="Barbosa P."/>
            <person name="Barros P.M."/>
            <person name="Capote T."/>
            <person name="Chaves I."/>
            <person name="Simoes F."/>
            <person name="Abreu I."/>
            <person name="Carrasquinho I."/>
            <person name="Faro C."/>
            <person name="Guimaraes J.B."/>
            <person name="Mendonca D."/>
            <person name="Nobrega F."/>
            <person name="Rodrigues L."/>
            <person name="Saibo N.J.M."/>
            <person name="Varela M.C."/>
            <person name="Egas C."/>
            <person name="Matos J."/>
            <person name="Miguel C.M."/>
            <person name="Oliveira M.M."/>
            <person name="Ricardo C.P."/>
            <person name="Goncalves S."/>
        </authorList>
    </citation>
    <scope>NUCLEOTIDE SEQUENCE [LARGE SCALE GENOMIC DNA]</scope>
    <source>
        <strain evidence="6">cv. HL8</strain>
    </source>
</reference>
<feature type="coiled-coil region" evidence="3">
    <location>
        <begin position="331"/>
        <end position="366"/>
    </location>
</feature>
<feature type="repeat" description="PPR" evidence="2">
    <location>
        <begin position="209"/>
        <end position="243"/>
    </location>
</feature>
<evidence type="ECO:0000256" key="3">
    <source>
        <dbReference type="SAM" id="Coils"/>
    </source>
</evidence>
<gene>
    <name evidence="5" type="ORF">CFP56_010128</name>
</gene>
<evidence type="ECO:0000256" key="4">
    <source>
        <dbReference type="SAM" id="MobiDB-lite"/>
    </source>
</evidence>
<feature type="repeat" description="PPR" evidence="2">
    <location>
        <begin position="244"/>
        <end position="274"/>
    </location>
</feature>
<dbReference type="InterPro" id="IPR052308">
    <property type="entry name" value="PPR_domain-containing"/>
</dbReference>
<keyword evidence="1" id="KW-0677">Repeat</keyword>
<dbReference type="EMBL" id="PKMF04000177">
    <property type="protein sequence ID" value="KAK7845000.1"/>
    <property type="molecule type" value="Genomic_DNA"/>
</dbReference>
<feature type="compositionally biased region" description="Polar residues" evidence="4">
    <location>
        <begin position="424"/>
        <end position="446"/>
    </location>
</feature>
<dbReference type="SUPFAM" id="SSF81901">
    <property type="entry name" value="HCP-like"/>
    <property type="match status" value="1"/>
</dbReference>
<dbReference type="InterPro" id="IPR002885">
    <property type="entry name" value="PPR_rpt"/>
</dbReference>
<sequence length="469" mass="51974">FGFIGNVVVSFQVLEIRYLKRFFELAKLTSYLMNGCVRSGDLDGVFGLFDELKEKLGGFVENGVLYGALVKGYFMKGMEKEAMQFYEEAVGEGSKVKMSVVEFNSSLDALNKNGKFELGLRLFNKMIEENRPPWCLTVNLVSFNVMVDGYCVQGRFKDAIGVFRKMGEYRCSPDTLSFNNLIEQLCDNGMLGEAEEVYGEMSEKGVNLDEFMFVLLMDACFKADRVDDAAGYCRKMVESGLRPNLGVYNKLVDGLVKVGKVDDAKSFFDLMVKKLKMDVASYEFIMKALSEVGKLDEVLNVVDTMLDDDGVELTEELQEFVKGELRKEGREEDLGKLIDEKERQKAEAKAKEAEAAEAAMRSARATVASLQTFVCRGKKMISSFVTGTDTSDSSKQNGTVTVPDSARAHNLTVDVSTTGDGVSVQSLKIEGTNSSTTVSESNQSDGNSKEADQIVIVLEEKKKKTHQCN</sequence>
<feature type="repeat" description="PPR" evidence="2">
    <location>
        <begin position="139"/>
        <end position="173"/>
    </location>
</feature>
<name>A0AAW0KZR4_QUESU</name>
<keyword evidence="3" id="KW-0175">Coiled coil</keyword>
<feature type="repeat" description="PPR" evidence="2">
    <location>
        <begin position="99"/>
        <end position="133"/>
    </location>
</feature>
<feature type="repeat" description="PPR" evidence="2">
    <location>
        <begin position="174"/>
        <end position="208"/>
    </location>
</feature>
<dbReference type="Gene3D" id="1.25.40.10">
    <property type="entry name" value="Tetratricopeptide repeat domain"/>
    <property type="match status" value="3"/>
</dbReference>
<dbReference type="NCBIfam" id="TIGR00756">
    <property type="entry name" value="PPR"/>
    <property type="match status" value="5"/>
</dbReference>
<evidence type="ECO:0000256" key="1">
    <source>
        <dbReference type="ARBA" id="ARBA00022737"/>
    </source>
</evidence>
<dbReference type="PROSITE" id="PS51375">
    <property type="entry name" value="PPR"/>
    <property type="match status" value="6"/>
</dbReference>
<feature type="repeat" description="PPR" evidence="2">
    <location>
        <begin position="62"/>
        <end position="96"/>
    </location>
</feature>
<protein>
    <submittedName>
        <fullName evidence="5">Pentatricopeptide repeat-containing protein</fullName>
    </submittedName>
</protein>